<keyword evidence="2" id="KW-1185">Reference proteome</keyword>
<organism evidence="1 2">
    <name type="scientific">Diversispora epigaea</name>
    <dbReference type="NCBI Taxonomy" id="1348612"/>
    <lineage>
        <taxon>Eukaryota</taxon>
        <taxon>Fungi</taxon>
        <taxon>Fungi incertae sedis</taxon>
        <taxon>Mucoromycota</taxon>
        <taxon>Glomeromycotina</taxon>
        <taxon>Glomeromycetes</taxon>
        <taxon>Diversisporales</taxon>
        <taxon>Diversisporaceae</taxon>
        <taxon>Diversispora</taxon>
    </lineage>
</organism>
<evidence type="ECO:0000313" key="1">
    <source>
        <dbReference type="EMBL" id="RHZ85720.1"/>
    </source>
</evidence>
<name>A0A397JMK7_9GLOM</name>
<comment type="caution">
    <text evidence="1">The sequence shown here is derived from an EMBL/GenBank/DDBJ whole genome shotgun (WGS) entry which is preliminary data.</text>
</comment>
<dbReference type="EMBL" id="PQFF01000058">
    <property type="protein sequence ID" value="RHZ85720.1"/>
    <property type="molecule type" value="Genomic_DNA"/>
</dbReference>
<reference evidence="1 2" key="1">
    <citation type="submission" date="2018-08" db="EMBL/GenBank/DDBJ databases">
        <title>Genome and evolution of the arbuscular mycorrhizal fungus Diversispora epigaea (formerly Glomus versiforme) and its bacterial endosymbionts.</title>
        <authorList>
            <person name="Sun X."/>
            <person name="Fei Z."/>
            <person name="Harrison M."/>
        </authorList>
    </citation>
    <scope>NUCLEOTIDE SEQUENCE [LARGE SCALE GENOMIC DNA]</scope>
    <source>
        <strain evidence="1 2">IT104</strain>
    </source>
</reference>
<dbReference type="OrthoDB" id="6359816at2759"/>
<evidence type="ECO:0008006" key="3">
    <source>
        <dbReference type="Google" id="ProtNLM"/>
    </source>
</evidence>
<dbReference type="AlphaFoldDB" id="A0A397JMK7"/>
<sequence>MTIQFHDRLANDLTQPLEIGEEISLPNIYKVHSIVLQSCSHYFKKKFEEITFNENLVKVLKNYNELEYKKRCPDIENNLYEFKLLVEMDLMLKLFTILVIKCLKHLQF</sequence>
<gene>
    <name evidence="1" type="ORF">Glove_61g9</name>
</gene>
<accession>A0A397JMK7</accession>
<protein>
    <recommendedName>
        <fullName evidence="3">BTB domain-containing protein</fullName>
    </recommendedName>
</protein>
<dbReference type="Proteomes" id="UP000266861">
    <property type="component" value="Unassembled WGS sequence"/>
</dbReference>
<evidence type="ECO:0000313" key="2">
    <source>
        <dbReference type="Proteomes" id="UP000266861"/>
    </source>
</evidence>
<proteinExistence type="predicted"/>